<accession>A0AAE3U4T2</accession>
<gene>
    <name evidence="2" type="ORF">MRS75_16820</name>
</gene>
<dbReference type="EMBL" id="JALDYZ010000010">
    <property type="protein sequence ID" value="MDI7923743.1"/>
    <property type="molecule type" value="Genomic_DNA"/>
</dbReference>
<sequence length="52" mass="5671">MALPNTNVVSSPAGFDPDDIFSKIERLAALHSKGILSDDEFAAKKTELLQRL</sequence>
<dbReference type="RefSeq" id="WP_311788465.1">
    <property type="nucleotide sequence ID" value="NZ_JALDYY010000016.1"/>
</dbReference>
<dbReference type="AlphaFoldDB" id="A0AAE3U4T2"/>
<evidence type="ECO:0000313" key="3">
    <source>
        <dbReference type="Proteomes" id="UP001161580"/>
    </source>
</evidence>
<name>A0AAE3U4T2_9HYPH</name>
<evidence type="ECO:0000313" key="2">
    <source>
        <dbReference type="EMBL" id="MDI7923743.1"/>
    </source>
</evidence>
<proteinExistence type="predicted"/>
<comment type="caution">
    <text evidence="2">The sequence shown here is derived from an EMBL/GenBank/DDBJ whole genome shotgun (WGS) entry which is preliminary data.</text>
</comment>
<feature type="domain" description="SHOCT" evidence="1">
    <location>
        <begin position="23"/>
        <end position="49"/>
    </location>
</feature>
<protein>
    <submittedName>
        <fullName evidence="2">SHOCT domain-containing protein</fullName>
    </submittedName>
</protein>
<organism evidence="2 3">
    <name type="scientific">Ferirhizobium litorale</name>
    <dbReference type="NCBI Taxonomy" id="2927786"/>
    <lineage>
        <taxon>Bacteria</taxon>
        <taxon>Pseudomonadati</taxon>
        <taxon>Pseudomonadota</taxon>
        <taxon>Alphaproteobacteria</taxon>
        <taxon>Hyphomicrobiales</taxon>
        <taxon>Rhizobiaceae</taxon>
        <taxon>Ferirhizobium</taxon>
    </lineage>
</organism>
<dbReference type="InterPro" id="IPR018649">
    <property type="entry name" value="SHOCT"/>
</dbReference>
<evidence type="ECO:0000259" key="1">
    <source>
        <dbReference type="Pfam" id="PF09851"/>
    </source>
</evidence>
<keyword evidence="3" id="KW-1185">Reference proteome</keyword>
<dbReference type="Proteomes" id="UP001161580">
    <property type="component" value="Unassembled WGS sequence"/>
</dbReference>
<dbReference type="Pfam" id="PF09851">
    <property type="entry name" value="SHOCT"/>
    <property type="match status" value="1"/>
</dbReference>
<reference evidence="2" key="1">
    <citation type="submission" date="2022-03" db="EMBL/GenBank/DDBJ databases">
        <title>Fererhizobium litorale gen. nov., sp. nov., isolated from sandy sediments of the Sea of Japan seashore.</title>
        <authorList>
            <person name="Romanenko L."/>
            <person name="Kurilenko V."/>
            <person name="Otstavnykh N."/>
            <person name="Svetashev V."/>
            <person name="Tekutyeva L."/>
            <person name="Isaeva M."/>
            <person name="Mikhailov V."/>
        </authorList>
    </citation>
    <scope>NUCLEOTIDE SEQUENCE</scope>
    <source>
        <strain evidence="2">KMM 9576</strain>
    </source>
</reference>